<organism evidence="2 3">
    <name type="scientific">Ostreococcus lucimarinus (strain CCE9901)</name>
    <dbReference type="NCBI Taxonomy" id="436017"/>
    <lineage>
        <taxon>Eukaryota</taxon>
        <taxon>Viridiplantae</taxon>
        <taxon>Chlorophyta</taxon>
        <taxon>Mamiellophyceae</taxon>
        <taxon>Mamiellales</taxon>
        <taxon>Bathycoccaceae</taxon>
        <taxon>Ostreococcus</taxon>
    </lineage>
</organism>
<evidence type="ECO:0000256" key="1">
    <source>
        <dbReference type="SAM" id="Coils"/>
    </source>
</evidence>
<dbReference type="HOGENOM" id="CLU_1386220_0_0_1"/>
<evidence type="ECO:0000313" key="2">
    <source>
        <dbReference type="EMBL" id="ABO96378.1"/>
    </source>
</evidence>
<evidence type="ECO:0000313" key="3">
    <source>
        <dbReference type="Proteomes" id="UP000001568"/>
    </source>
</evidence>
<proteinExistence type="predicted"/>
<dbReference type="GeneID" id="5002000"/>
<name>A4RY03_OSTLU</name>
<dbReference type="RefSeq" id="XP_001418085.1">
    <property type="nucleotide sequence ID" value="XM_001418048.1"/>
</dbReference>
<reference evidence="2 3" key="1">
    <citation type="journal article" date="2007" name="Proc. Natl. Acad. Sci. U.S.A.">
        <title>The tiny eukaryote Ostreococcus provides genomic insights into the paradox of plankton speciation.</title>
        <authorList>
            <person name="Palenik B."/>
            <person name="Grimwood J."/>
            <person name="Aerts A."/>
            <person name="Rouze P."/>
            <person name="Salamov A."/>
            <person name="Putnam N."/>
            <person name="Dupont C."/>
            <person name="Jorgensen R."/>
            <person name="Derelle E."/>
            <person name="Rombauts S."/>
            <person name="Zhou K."/>
            <person name="Otillar R."/>
            <person name="Merchant S.S."/>
            <person name="Podell S."/>
            <person name="Gaasterland T."/>
            <person name="Napoli C."/>
            <person name="Gendler K."/>
            <person name="Manuell A."/>
            <person name="Tai V."/>
            <person name="Vallon O."/>
            <person name="Piganeau G."/>
            <person name="Jancek S."/>
            <person name="Heijde M."/>
            <person name="Jabbari K."/>
            <person name="Bowler C."/>
            <person name="Lohr M."/>
            <person name="Robbens S."/>
            <person name="Werner G."/>
            <person name="Dubchak I."/>
            <person name="Pazour G.J."/>
            <person name="Ren Q."/>
            <person name="Paulsen I."/>
            <person name="Delwiche C."/>
            <person name="Schmutz J."/>
            <person name="Rokhsar D."/>
            <person name="Van de Peer Y."/>
            <person name="Moreau H."/>
            <person name="Grigoriev I.V."/>
        </authorList>
    </citation>
    <scope>NUCLEOTIDE SEQUENCE [LARGE SCALE GENOMIC DNA]</scope>
    <source>
        <strain evidence="2 3">CCE9901</strain>
    </source>
</reference>
<dbReference type="Proteomes" id="UP000001568">
    <property type="component" value="Chromosome 5"/>
</dbReference>
<feature type="coiled-coil region" evidence="1">
    <location>
        <begin position="21"/>
        <end position="53"/>
    </location>
</feature>
<protein>
    <submittedName>
        <fullName evidence="2">Uncharacterized protein</fullName>
    </submittedName>
</protein>
<gene>
    <name evidence="2" type="ORF">OSTLU_31878</name>
</gene>
<dbReference type="KEGG" id="olu:OSTLU_31878"/>
<dbReference type="EMBL" id="CP000585">
    <property type="protein sequence ID" value="ABO96378.1"/>
    <property type="molecule type" value="Genomic_DNA"/>
</dbReference>
<dbReference type="Gramene" id="ABO96378">
    <property type="protein sequence ID" value="ABO96378"/>
    <property type="gene ID" value="OSTLU_31878"/>
</dbReference>
<sequence>MRRDVGAAKSEAAKFRGEAMRERARANFEAAEKKKARAEVAKLEEALEEARRGAGAAEVVRMAKDAANEGVKRAKTLVRDAKPLIEDGMRKAAPALKNAGERAKRGYARQIRNVQSNLAPVRRKMKAKMKQIDLLKPYATDRHINTLFQATYTLILALCVHRTLGVLYRFAFGRRSRSVPRHVRSKSVELRPLSPDR</sequence>
<accession>A4RY03</accession>
<keyword evidence="1" id="KW-0175">Coiled coil</keyword>
<dbReference type="AlphaFoldDB" id="A4RY03"/>
<keyword evidence="3" id="KW-1185">Reference proteome</keyword>